<comment type="caution">
    <text evidence="8">The sequence shown here is derived from an EMBL/GenBank/DDBJ whole genome shotgun (WGS) entry which is preliminary data.</text>
</comment>
<dbReference type="Pfam" id="PF21337">
    <property type="entry name" value="Peptidase_M17_N_1"/>
    <property type="match status" value="1"/>
</dbReference>
<evidence type="ECO:0000313" key="9">
    <source>
        <dbReference type="Proteomes" id="UP000885680"/>
    </source>
</evidence>
<evidence type="ECO:0000313" key="8">
    <source>
        <dbReference type="EMBL" id="HET98957.1"/>
    </source>
</evidence>
<proteinExistence type="inferred from homology"/>
<keyword evidence="5" id="KW-0464">Manganese</keyword>
<dbReference type="EMBL" id="DRGN01000014">
    <property type="protein sequence ID" value="HET98957.1"/>
    <property type="molecule type" value="Genomic_DNA"/>
</dbReference>
<dbReference type="PRINTS" id="PR00481">
    <property type="entry name" value="LAMNOPPTDASE"/>
</dbReference>
<comment type="similarity">
    <text evidence="1">Belongs to the peptidase M17 family.</text>
</comment>
<accession>A0A9C9NBT1</accession>
<dbReference type="InterPro" id="IPR011356">
    <property type="entry name" value="Leucine_aapep/pepB"/>
</dbReference>
<dbReference type="InterPro" id="IPR000819">
    <property type="entry name" value="Peptidase_M17_C"/>
</dbReference>
<dbReference type="InterPro" id="IPR043472">
    <property type="entry name" value="Macro_dom-like"/>
</dbReference>
<evidence type="ECO:0000256" key="1">
    <source>
        <dbReference type="ARBA" id="ARBA00009528"/>
    </source>
</evidence>
<dbReference type="GO" id="GO:0070006">
    <property type="term" value="F:metalloaminopeptidase activity"/>
    <property type="evidence" value="ECO:0007669"/>
    <property type="project" value="InterPro"/>
</dbReference>
<organism evidence="8 9">
    <name type="scientific">Aurantimonas coralicida</name>
    <dbReference type="NCBI Taxonomy" id="182270"/>
    <lineage>
        <taxon>Bacteria</taxon>
        <taxon>Pseudomonadati</taxon>
        <taxon>Pseudomonadota</taxon>
        <taxon>Alphaproteobacteria</taxon>
        <taxon>Hyphomicrobiales</taxon>
        <taxon>Aurantimonadaceae</taxon>
        <taxon>Aurantimonas</taxon>
    </lineage>
</organism>
<evidence type="ECO:0000256" key="4">
    <source>
        <dbReference type="ARBA" id="ARBA00022801"/>
    </source>
</evidence>
<dbReference type="Gene3D" id="3.40.220.10">
    <property type="entry name" value="Leucine Aminopeptidase, subunit E, domain 1"/>
    <property type="match status" value="1"/>
</dbReference>
<evidence type="ECO:0000259" key="6">
    <source>
        <dbReference type="Pfam" id="PF00883"/>
    </source>
</evidence>
<dbReference type="AlphaFoldDB" id="A0A9C9NBT1"/>
<protein>
    <submittedName>
        <fullName evidence="8">Leucyl aminopeptidase family protein</fullName>
    </submittedName>
</protein>
<dbReference type="Proteomes" id="UP000885680">
    <property type="component" value="Unassembled WGS sequence"/>
</dbReference>
<keyword evidence="4" id="KW-0378">Hydrolase</keyword>
<dbReference type="PANTHER" id="PTHR11963:SF20">
    <property type="entry name" value="PEPTIDASE B"/>
    <property type="match status" value="1"/>
</dbReference>
<evidence type="ECO:0000256" key="2">
    <source>
        <dbReference type="ARBA" id="ARBA00022438"/>
    </source>
</evidence>
<gene>
    <name evidence="8" type="ORF">ENH89_00995</name>
</gene>
<dbReference type="PANTHER" id="PTHR11963">
    <property type="entry name" value="LEUCINE AMINOPEPTIDASE-RELATED"/>
    <property type="match status" value="1"/>
</dbReference>
<dbReference type="GO" id="GO:0006508">
    <property type="term" value="P:proteolysis"/>
    <property type="evidence" value="ECO:0007669"/>
    <property type="project" value="UniProtKB-KW"/>
</dbReference>
<evidence type="ECO:0000259" key="7">
    <source>
        <dbReference type="Pfam" id="PF21337"/>
    </source>
</evidence>
<reference evidence="8" key="1">
    <citation type="journal article" date="2020" name="mSystems">
        <title>Genome- and Community-Level Interaction Insights into Carbon Utilization and Element Cycling Functions of Hydrothermarchaeota in Hydrothermal Sediment.</title>
        <authorList>
            <person name="Zhou Z."/>
            <person name="Liu Y."/>
            <person name="Xu W."/>
            <person name="Pan J."/>
            <person name="Luo Z.H."/>
            <person name="Li M."/>
        </authorList>
    </citation>
    <scope>NUCLEOTIDE SEQUENCE</scope>
    <source>
        <strain evidence="8">HyVt-347</strain>
    </source>
</reference>
<dbReference type="GO" id="GO:0005737">
    <property type="term" value="C:cytoplasm"/>
    <property type="evidence" value="ECO:0007669"/>
    <property type="project" value="InterPro"/>
</dbReference>
<dbReference type="Pfam" id="PF00883">
    <property type="entry name" value="Peptidase_M17"/>
    <property type="match status" value="1"/>
</dbReference>
<name>A0A9C9NBT1_9HYPH</name>
<feature type="domain" description="M17 aminopeptidase N-terminal" evidence="7">
    <location>
        <begin position="23"/>
        <end position="124"/>
    </location>
</feature>
<feature type="domain" description="Cytosol aminopeptidase" evidence="6">
    <location>
        <begin position="153"/>
        <end position="295"/>
    </location>
</feature>
<keyword evidence="2 8" id="KW-0031">Aminopeptidase</keyword>
<dbReference type="SUPFAM" id="SSF53187">
    <property type="entry name" value="Zn-dependent exopeptidases"/>
    <property type="match status" value="1"/>
</dbReference>
<dbReference type="Gene3D" id="3.40.630.10">
    <property type="entry name" value="Zn peptidases"/>
    <property type="match status" value="1"/>
</dbReference>
<evidence type="ECO:0000256" key="3">
    <source>
        <dbReference type="ARBA" id="ARBA00022670"/>
    </source>
</evidence>
<sequence length="295" mass="30221">MTVTLVSAKTAAALPVWTAEKAGLKALPAATAHWAKAARFSAEAGAVLIVPDTKGNVAGAVLGLGKGGAGEGAMQRRALLGGALAGKLPAGEWYFADETAVGGPLASLALILGGYRFDRYRSSKADDGGDIRFLAADGSDRADIEGIAAGVFLARDLINTPTSDMGPAELEGAVRSVGDGFGARVDTIEGDALLERNFPMIHAVGRASASAPRLLDLCWGRPEDPKLTLVGKGVCFDTGGLDIKPASGMLLMKKDMGGAANVLGLARMVMAAKLPVRLRVLIPAVENAISGDAFR</sequence>
<dbReference type="GO" id="GO:0030145">
    <property type="term" value="F:manganese ion binding"/>
    <property type="evidence" value="ECO:0007669"/>
    <property type="project" value="InterPro"/>
</dbReference>
<evidence type="ECO:0000256" key="5">
    <source>
        <dbReference type="ARBA" id="ARBA00023211"/>
    </source>
</evidence>
<keyword evidence="3" id="KW-0645">Protease</keyword>
<feature type="non-terminal residue" evidence="8">
    <location>
        <position position="295"/>
    </location>
</feature>
<dbReference type="InterPro" id="IPR048816">
    <property type="entry name" value="Peptidase_M17_N_1"/>
</dbReference>